<proteinExistence type="predicted"/>
<dbReference type="EMBL" id="JAAXLS010000086">
    <property type="protein sequence ID" value="NKQ59242.1"/>
    <property type="molecule type" value="Genomic_DNA"/>
</dbReference>
<keyword evidence="6" id="KW-1185">Reference proteome</keyword>
<dbReference type="RefSeq" id="WP_168523836.1">
    <property type="nucleotide sequence ID" value="NZ_JAAXLS010000086.1"/>
</dbReference>
<keyword evidence="5" id="KW-0456">Lyase</keyword>
<keyword evidence="3" id="KW-0460">Magnesium</keyword>
<comment type="cofactor">
    <cofactor evidence="1">
        <name>Mg(2+)</name>
        <dbReference type="ChEBI" id="CHEBI:18420"/>
    </cofactor>
</comment>
<evidence type="ECO:0000313" key="6">
    <source>
        <dbReference type="Proteomes" id="UP000715441"/>
    </source>
</evidence>
<evidence type="ECO:0000256" key="1">
    <source>
        <dbReference type="ARBA" id="ARBA00001946"/>
    </source>
</evidence>
<name>A0ABX1JLV1_9PSEU</name>
<gene>
    <name evidence="5" type="ORF">HFP15_41030</name>
</gene>
<keyword evidence="2" id="KW-0479">Metal-binding</keyword>
<evidence type="ECO:0000256" key="3">
    <source>
        <dbReference type="ARBA" id="ARBA00022842"/>
    </source>
</evidence>
<reference evidence="5 6" key="1">
    <citation type="submission" date="2020-04" db="EMBL/GenBank/DDBJ databases">
        <title>Novel species.</title>
        <authorList>
            <person name="Teo W.F.A."/>
            <person name="Lipun K."/>
            <person name="Srisuk N."/>
            <person name="Duangmal K."/>
        </authorList>
    </citation>
    <scope>NUCLEOTIDE SEQUENCE [LARGE SCALE GENOMIC DNA]</scope>
    <source>
        <strain evidence="5 6">K13G38</strain>
    </source>
</reference>
<dbReference type="InterPro" id="IPR011206">
    <property type="entry name" value="Citrate_lyase_beta/mcl1/mcl2"/>
</dbReference>
<evidence type="ECO:0000313" key="5">
    <source>
        <dbReference type="EMBL" id="NKQ59242.1"/>
    </source>
</evidence>
<dbReference type="Gene3D" id="3.20.20.60">
    <property type="entry name" value="Phosphoenolpyruvate-binding domains"/>
    <property type="match status" value="1"/>
</dbReference>
<dbReference type="Pfam" id="PF03328">
    <property type="entry name" value="HpcH_HpaI"/>
    <property type="match status" value="1"/>
</dbReference>
<feature type="domain" description="HpcH/HpaI aldolase/citrate lyase" evidence="4">
    <location>
        <begin position="6"/>
        <end position="211"/>
    </location>
</feature>
<dbReference type="SUPFAM" id="SSF51621">
    <property type="entry name" value="Phosphoenolpyruvate/pyruvate domain"/>
    <property type="match status" value="1"/>
</dbReference>
<dbReference type="InterPro" id="IPR040442">
    <property type="entry name" value="Pyrv_kinase-like_dom_sf"/>
</dbReference>
<dbReference type="InterPro" id="IPR005000">
    <property type="entry name" value="Aldolase/citrate-lyase_domain"/>
</dbReference>
<accession>A0ABX1JLV1</accession>
<comment type="caution">
    <text evidence="5">The sequence shown here is derived from an EMBL/GenBank/DDBJ whole genome shotgun (WGS) entry which is preliminary data.</text>
</comment>
<dbReference type="Proteomes" id="UP000715441">
    <property type="component" value="Unassembled WGS sequence"/>
</dbReference>
<evidence type="ECO:0000256" key="2">
    <source>
        <dbReference type="ARBA" id="ARBA00022723"/>
    </source>
</evidence>
<dbReference type="InterPro" id="IPR015813">
    <property type="entry name" value="Pyrv/PenolPyrv_kinase-like_dom"/>
</dbReference>
<dbReference type="PIRSF" id="PIRSF015582">
    <property type="entry name" value="Cit_lyase_B"/>
    <property type="match status" value="1"/>
</dbReference>
<dbReference type="PANTHER" id="PTHR32308:SF10">
    <property type="entry name" value="CITRATE LYASE SUBUNIT BETA"/>
    <property type="match status" value="1"/>
</dbReference>
<organism evidence="5 6">
    <name type="scientific">Amycolatopsis acididurans</name>
    <dbReference type="NCBI Taxonomy" id="2724524"/>
    <lineage>
        <taxon>Bacteria</taxon>
        <taxon>Bacillati</taxon>
        <taxon>Actinomycetota</taxon>
        <taxon>Actinomycetes</taxon>
        <taxon>Pseudonocardiales</taxon>
        <taxon>Pseudonocardiaceae</taxon>
        <taxon>Amycolatopsis</taxon>
    </lineage>
</organism>
<evidence type="ECO:0000259" key="4">
    <source>
        <dbReference type="Pfam" id="PF03328"/>
    </source>
</evidence>
<dbReference type="GO" id="GO:0016829">
    <property type="term" value="F:lyase activity"/>
    <property type="evidence" value="ECO:0007669"/>
    <property type="project" value="UniProtKB-KW"/>
</dbReference>
<protein>
    <submittedName>
        <fullName evidence="5">CoA ester lyase</fullName>
    </submittedName>
</protein>
<sequence>MIGPALLFCPGSRPDRFARAAAAADSVILDLEDAVAPTDKPAARAAVATALADGAVAPDRCVVRINPLDGEWGPADVAALRDTPVTTVLLPKAADPATVARLAPWHVLALCETARGVLAARELSEVDNCVGLMWGAEDLTADLGGRASRRSDGSYLPHVVHARVTVLLAACAAGRIAVDGVYLDIADTDGLAAETTEAVAMGFGAKACIHPDQAPVIRAAYRPSTADVEWAREVIAAVAASTGVTTVRGNMVDEPILRHAHAILAADLAADA</sequence>
<dbReference type="PANTHER" id="PTHR32308">
    <property type="entry name" value="LYASE BETA SUBUNIT, PUTATIVE (AFU_ORTHOLOGUE AFUA_4G13030)-RELATED"/>
    <property type="match status" value="1"/>
</dbReference>